<name>A0A9P0VVZ4_CUSEU</name>
<gene>
    <name evidence="2" type="ORF">CEURO_LOCUS89</name>
</gene>
<evidence type="ECO:0000313" key="3">
    <source>
        <dbReference type="Proteomes" id="UP001152484"/>
    </source>
</evidence>
<evidence type="ECO:0000256" key="1">
    <source>
        <dbReference type="SAM" id="MobiDB-lite"/>
    </source>
</evidence>
<reference evidence="2" key="1">
    <citation type="submission" date="2022-07" db="EMBL/GenBank/DDBJ databases">
        <authorList>
            <person name="Macas J."/>
            <person name="Novak P."/>
            <person name="Neumann P."/>
        </authorList>
    </citation>
    <scope>NUCLEOTIDE SEQUENCE</scope>
</reference>
<dbReference type="AlphaFoldDB" id="A0A9P0VVZ4"/>
<sequence length="106" mass="11432">MQHSCIKDNVILKGFDSFLLHKSKTDKLGSNNISLAANPGSGHGDTNGSVLLLGFRRAPLRLLRLRNLSQRPCRRHGSRPQNQIPSPAALLRGGLDGKNPSAERGG</sequence>
<dbReference type="Proteomes" id="UP001152484">
    <property type="component" value="Unassembled WGS sequence"/>
</dbReference>
<keyword evidence="3" id="KW-1185">Reference proteome</keyword>
<accession>A0A9P0VVZ4</accession>
<proteinExistence type="predicted"/>
<comment type="caution">
    <text evidence="2">The sequence shown here is derived from an EMBL/GenBank/DDBJ whole genome shotgun (WGS) entry which is preliminary data.</text>
</comment>
<organism evidence="2 3">
    <name type="scientific">Cuscuta europaea</name>
    <name type="common">European dodder</name>
    <dbReference type="NCBI Taxonomy" id="41803"/>
    <lineage>
        <taxon>Eukaryota</taxon>
        <taxon>Viridiplantae</taxon>
        <taxon>Streptophyta</taxon>
        <taxon>Embryophyta</taxon>
        <taxon>Tracheophyta</taxon>
        <taxon>Spermatophyta</taxon>
        <taxon>Magnoliopsida</taxon>
        <taxon>eudicotyledons</taxon>
        <taxon>Gunneridae</taxon>
        <taxon>Pentapetalae</taxon>
        <taxon>asterids</taxon>
        <taxon>lamiids</taxon>
        <taxon>Solanales</taxon>
        <taxon>Convolvulaceae</taxon>
        <taxon>Cuscuteae</taxon>
        <taxon>Cuscuta</taxon>
        <taxon>Cuscuta subgen. Cuscuta</taxon>
    </lineage>
</organism>
<protein>
    <submittedName>
        <fullName evidence="2">Uncharacterized protein</fullName>
    </submittedName>
</protein>
<feature type="region of interest" description="Disordered" evidence="1">
    <location>
        <begin position="69"/>
        <end position="106"/>
    </location>
</feature>
<evidence type="ECO:0000313" key="2">
    <source>
        <dbReference type="EMBL" id="CAH9050581.1"/>
    </source>
</evidence>
<dbReference type="EMBL" id="CAMAPE010000001">
    <property type="protein sequence ID" value="CAH9050581.1"/>
    <property type="molecule type" value="Genomic_DNA"/>
</dbReference>